<protein>
    <submittedName>
        <fullName evidence="2">Uncharacterized protein</fullName>
    </submittedName>
</protein>
<name>A0A6A4WFR0_AMPAM</name>
<dbReference type="Proteomes" id="UP000440578">
    <property type="component" value="Unassembled WGS sequence"/>
</dbReference>
<feature type="compositionally biased region" description="Basic and acidic residues" evidence="1">
    <location>
        <begin position="63"/>
        <end position="80"/>
    </location>
</feature>
<proteinExistence type="predicted"/>
<feature type="compositionally biased region" description="Basic residues" evidence="1">
    <location>
        <begin position="89"/>
        <end position="103"/>
    </location>
</feature>
<sequence>MPPHPRAAGAHPCPHPCLSIRAGRPARQTVRPNTDTAEVLHGLAFQRIQKCRAPCILQDQKENRKLGLDRRSQNPSERRTQRTLQNQQSRRRQRRTCSSHRRPPPTLLPERPATTRRPHRSRDPTRRWGAIR</sequence>
<keyword evidence="3" id="KW-1185">Reference proteome</keyword>
<reference evidence="2 3" key="1">
    <citation type="submission" date="2019-07" db="EMBL/GenBank/DDBJ databases">
        <title>Draft genome assembly of a fouling barnacle, Amphibalanus amphitrite (Darwin, 1854): The first reference genome for Thecostraca.</title>
        <authorList>
            <person name="Kim W."/>
        </authorList>
    </citation>
    <scope>NUCLEOTIDE SEQUENCE [LARGE SCALE GENOMIC DNA]</scope>
    <source>
        <strain evidence="2">SNU_AA5</strain>
        <tissue evidence="2">Soma without cirri and trophi</tissue>
    </source>
</reference>
<dbReference type="AlphaFoldDB" id="A0A6A4WFR0"/>
<dbReference type="EMBL" id="VIIS01000880">
    <property type="protein sequence ID" value="KAF0304049.1"/>
    <property type="molecule type" value="Genomic_DNA"/>
</dbReference>
<feature type="region of interest" description="Disordered" evidence="1">
    <location>
        <begin position="63"/>
        <end position="132"/>
    </location>
</feature>
<evidence type="ECO:0000313" key="2">
    <source>
        <dbReference type="EMBL" id="KAF0304049.1"/>
    </source>
</evidence>
<evidence type="ECO:0000256" key="1">
    <source>
        <dbReference type="SAM" id="MobiDB-lite"/>
    </source>
</evidence>
<comment type="caution">
    <text evidence="2">The sequence shown here is derived from an EMBL/GenBank/DDBJ whole genome shotgun (WGS) entry which is preliminary data.</text>
</comment>
<accession>A0A6A4WFR0</accession>
<evidence type="ECO:0000313" key="3">
    <source>
        <dbReference type="Proteomes" id="UP000440578"/>
    </source>
</evidence>
<gene>
    <name evidence="2" type="ORF">FJT64_002831</name>
</gene>
<organism evidence="2 3">
    <name type="scientific">Amphibalanus amphitrite</name>
    <name type="common">Striped barnacle</name>
    <name type="synonym">Balanus amphitrite</name>
    <dbReference type="NCBI Taxonomy" id="1232801"/>
    <lineage>
        <taxon>Eukaryota</taxon>
        <taxon>Metazoa</taxon>
        <taxon>Ecdysozoa</taxon>
        <taxon>Arthropoda</taxon>
        <taxon>Crustacea</taxon>
        <taxon>Multicrustacea</taxon>
        <taxon>Cirripedia</taxon>
        <taxon>Thoracica</taxon>
        <taxon>Thoracicalcarea</taxon>
        <taxon>Balanomorpha</taxon>
        <taxon>Balanoidea</taxon>
        <taxon>Balanidae</taxon>
        <taxon>Amphibalaninae</taxon>
        <taxon>Amphibalanus</taxon>
    </lineage>
</organism>